<dbReference type="CDD" id="cd00030">
    <property type="entry name" value="C2"/>
    <property type="match status" value="1"/>
</dbReference>
<dbReference type="PROSITE" id="PS50004">
    <property type="entry name" value="C2"/>
    <property type="match status" value="1"/>
</dbReference>
<dbReference type="EMBL" id="GG745333">
    <property type="protein sequence ID" value="KNE58331.1"/>
    <property type="molecule type" value="Genomic_DNA"/>
</dbReference>
<organism evidence="2 3">
    <name type="scientific">Allomyces macrogynus (strain ATCC 38327)</name>
    <name type="common">Allomyces javanicus var. macrogynus</name>
    <dbReference type="NCBI Taxonomy" id="578462"/>
    <lineage>
        <taxon>Eukaryota</taxon>
        <taxon>Fungi</taxon>
        <taxon>Fungi incertae sedis</taxon>
        <taxon>Blastocladiomycota</taxon>
        <taxon>Blastocladiomycetes</taxon>
        <taxon>Blastocladiales</taxon>
        <taxon>Blastocladiaceae</taxon>
        <taxon>Allomyces</taxon>
    </lineage>
</organism>
<dbReference type="PANTHER" id="PTHR47052">
    <property type="entry name" value="CONSERVED SERINE PROLINE-RICH PROTEIN (AFU_ORTHOLOGUE AFUA_2G01790)"/>
    <property type="match status" value="1"/>
</dbReference>
<dbReference type="InterPro" id="IPR035892">
    <property type="entry name" value="C2_domain_sf"/>
</dbReference>
<gene>
    <name evidence="2" type="ORF">AMAG_03917</name>
</gene>
<accession>A0A0L0S7D1</accession>
<dbReference type="InterPro" id="IPR052981">
    <property type="entry name" value="Ingression_C2_domain"/>
</dbReference>
<protein>
    <recommendedName>
        <fullName evidence="1">C2 domain-containing protein</fullName>
    </recommendedName>
</protein>
<dbReference type="OMA" id="VYDDEHI"/>
<name>A0A0L0S7D1_ALLM3</name>
<evidence type="ECO:0000259" key="1">
    <source>
        <dbReference type="PROSITE" id="PS50004"/>
    </source>
</evidence>
<dbReference type="Pfam" id="PF00168">
    <property type="entry name" value="C2"/>
    <property type="match status" value="1"/>
</dbReference>
<feature type="domain" description="C2" evidence="1">
    <location>
        <begin position="1"/>
        <end position="103"/>
    </location>
</feature>
<dbReference type="Proteomes" id="UP000054350">
    <property type="component" value="Unassembled WGS sequence"/>
</dbReference>
<dbReference type="Gene3D" id="2.60.40.150">
    <property type="entry name" value="C2 domain"/>
    <property type="match status" value="1"/>
</dbReference>
<dbReference type="SUPFAM" id="SSF49562">
    <property type="entry name" value="C2 domain (Calcium/lipid-binding domain, CaLB)"/>
    <property type="match status" value="1"/>
</dbReference>
<reference evidence="3" key="2">
    <citation type="submission" date="2009-11" db="EMBL/GenBank/DDBJ databases">
        <title>The Genome Sequence of Allomyces macrogynus strain ATCC 38327.</title>
        <authorList>
            <consortium name="The Broad Institute Genome Sequencing Platform"/>
            <person name="Russ C."/>
            <person name="Cuomo C."/>
            <person name="Shea T."/>
            <person name="Young S.K."/>
            <person name="Zeng Q."/>
            <person name="Koehrsen M."/>
            <person name="Haas B."/>
            <person name="Borodovsky M."/>
            <person name="Guigo R."/>
            <person name="Alvarado L."/>
            <person name="Berlin A."/>
            <person name="Borenstein D."/>
            <person name="Chen Z."/>
            <person name="Engels R."/>
            <person name="Freedman E."/>
            <person name="Gellesch M."/>
            <person name="Goldberg J."/>
            <person name="Griggs A."/>
            <person name="Gujja S."/>
            <person name="Heiman D."/>
            <person name="Hepburn T."/>
            <person name="Howarth C."/>
            <person name="Jen D."/>
            <person name="Larson L."/>
            <person name="Lewis B."/>
            <person name="Mehta T."/>
            <person name="Park D."/>
            <person name="Pearson M."/>
            <person name="Roberts A."/>
            <person name="Saif S."/>
            <person name="Shenoy N."/>
            <person name="Sisk P."/>
            <person name="Stolte C."/>
            <person name="Sykes S."/>
            <person name="Walk T."/>
            <person name="White J."/>
            <person name="Yandava C."/>
            <person name="Burger G."/>
            <person name="Gray M.W."/>
            <person name="Holland P.W.H."/>
            <person name="King N."/>
            <person name="Lang F.B.F."/>
            <person name="Roger A.J."/>
            <person name="Ruiz-Trillo I."/>
            <person name="Lander E."/>
            <person name="Nusbaum C."/>
        </authorList>
    </citation>
    <scope>NUCLEOTIDE SEQUENCE [LARGE SCALE GENOMIC DNA]</scope>
    <source>
        <strain evidence="3">ATCC 38327</strain>
    </source>
</reference>
<dbReference type="AlphaFoldDB" id="A0A0L0S7D1"/>
<dbReference type="InterPro" id="IPR000008">
    <property type="entry name" value="C2_dom"/>
</dbReference>
<dbReference type="SMART" id="SM00239">
    <property type="entry name" value="C2"/>
    <property type="match status" value="1"/>
</dbReference>
<dbReference type="PANTHER" id="PTHR47052:SF3">
    <property type="entry name" value="INGRESSION PROTEIN 1"/>
    <property type="match status" value="1"/>
</dbReference>
<evidence type="ECO:0000313" key="3">
    <source>
        <dbReference type="Proteomes" id="UP000054350"/>
    </source>
</evidence>
<dbReference type="VEuPathDB" id="FungiDB:AMAG_03917"/>
<keyword evidence="3" id="KW-1185">Reference proteome</keyword>
<reference evidence="2 3" key="1">
    <citation type="submission" date="2009-11" db="EMBL/GenBank/DDBJ databases">
        <title>Annotation of Allomyces macrogynus ATCC 38327.</title>
        <authorList>
            <consortium name="The Broad Institute Genome Sequencing Platform"/>
            <person name="Russ C."/>
            <person name="Cuomo C."/>
            <person name="Burger G."/>
            <person name="Gray M.W."/>
            <person name="Holland P.W.H."/>
            <person name="King N."/>
            <person name="Lang F.B.F."/>
            <person name="Roger A.J."/>
            <person name="Ruiz-Trillo I."/>
            <person name="Young S.K."/>
            <person name="Zeng Q."/>
            <person name="Gargeya S."/>
            <person name="Fitzgerald M."/>
            <person name="Haas B."/>
            <person name="Abouelleil A."/>
            <person name="Alvarado L."/>
            <person name="Arachchi H.M."/>
            <person name="Berlin A."/>
            <person name="Chapman S.B."/>
            <person name="Gearin G."/>
            <person name="Goldberg J."/>
            <person name="Griggs A."/>
            <person name="Gujja S."/>
            <person name="Hansen M."/>
            <person name="Heiman D."/>
            <person name="Howarth C."/>
            <person name="Larimer J."/>
            <person name="Lui A."/>
            <person name="MacDonald P.J.P."/>
            <person name="McCowen C."/>
            <person name="Montmayeur A."/>
            <person name="Murphy C."/>
            <person name="Neiman D."/>
            <person name="Pearson M."/>
            <person name="Priest M."/>
            <person name="Roberts A."/>
            <person name="Saif S."/>
            <person name="Shea T."/>
            <person name="Sisk P."/>
            <person name="Stolte C."/>
            <person name="Sykes S."/>
            <person name="Wortman J."/>
            <person name="Nusbaum C."/>
            <person name="Birren B."/>
        </authorList>
    </citation>
    <scope>NUCLEOTIDE SEQUENCE [LARGE SCALE GENOMIC DNA]</scope>
    <source>
        <strain evidence="2 3">ATCC 38327</strain>
    </source>
</reference>
<sequence length="125" mass="13971">MSVRGVQVHLGRAENLRDVESLGRMDPVVFVSAGKNAKAKSQVHKDEGANLDFNETLVLDVQGENELLLEVYDDEHIKDDELIGRAKINLDAVLAGQTFNEVVQLHTKHIHRRAGQIHVKITPIF</sequence>
<proteinExistence type="predicted"/>
<evidence type="ECO:0000313" key="2">
    <source>
        <dbReference type="EMBL" id="KNE58331.1"/>
    </source>
</evidence>
<dbReference type="OrthoDB" id="270970at2759"/>